<accession>A0A554LJG5</accession>
<gene>
    <name evidence="13" type="ORF">Athens101428_756</name>
</gene>
<dbReference type="AlphaFoldDB" id="A0A554LJG5"/>
<evidence type="ECO:0000256" key="3">
    <source>
        <dbReference type="ARBA" id="ARBA00007931"/>
    </source>
</evidence>
<dbReference type="InterPro" id="IPR008915">
    <property type="entry name" value="Peptidase_M50"/>
</dbReference>
<feature type="transmembrane region" description="Helical" evidence="11">
    <location>
        <begin position="91"/>
        <end position="114"/>
    </location>
</feature>
<sequence length="363" mass="39755">MLLTTVLFIFILGILVFVHEAGHFFAAKIAGVKVEEFAFGFPPRLFSKKRGETVYSINAIPIGGYVRLLGESDESKNKRSFSQKSPFSRAMVSVAGVIMHLVLAWLIFAIGFSIGMTPMVTSADKIPGKIISNSIIISETTADSPASKAGFAPGDNLLSASSAGEEIVVFQNASEVTNYSKNHFGKEVEFVYLRDKSEQTAKVILSGDQSAPFGVGMIDNSVVKVSWYFSPIVAFREIARIVWINLQFLGSFFVQLFSRGEISKEVGGPVAIYIFTGMAARAGAMVFLQFIAILSVSLALINILPFPALDGGRLLFIILEKIFRKKVITEKVENIIHSLGFILIIIFAIAVTYKDVIKFVIKK</sequence>
<evidence type="ECO:0000256" key="1">
    <source>
        <dbReference type="ARBA" id="ARBA00001947"/>
    </source>
</evidence>
<dbReference type="SUPFAM" id="SSF50156">
    <property type="entry name" value="PDZ domain-like"/>
    <property type="match status" value="1"/>
</dbReference>
<dbReference type="InterPro" id="IPR036034">
    <property type="entry name" value="PDZ_sf"/>
</dbReference>
<evidence type="ECO:0000313" key="13">
    <source>
        <dbReference type="EMBL" id="TSC93025.1"/>
    </source>
</evidence>
<keyword evidence="7" id="KW-0862">Zinc</keyword>
<keyword evidence="8 11" id="KW-1133">Transmembrane helix</keyword>
<dbReference type="EMBL" id="VMGN01000055">
    <property type="protein sequence ID" value="TSC93025.1"/>
    <property type="molecule type" value="Genomic_DNA"/>
</dbReference>
<dbReference type="GO" id="GO:0006508">
    <property type="term" value="P:proteolysis"/>
    <property type="evidence" value="ECO:0007669"/>
    <property type="project" value="UniProtKB-KW"/>
</dbReference>
<comment type="similarity">
    <text evidence="3">Belongs to the peptidase M50B family.</text>
</comment>
<keyword evidence="4 13" id="KW-0645">Protease</keyword>
<evidence type="ECO:0000256" key="9">
    <source>
        <dbReference type="ARBA" id="ARBA00023049"/>
    </source>
</evidence>
<organism evidence="13 14">
    <name type="scientific">Candidatus Berkelbacteria bacterium Athens1014_28</name>
    <dbReference type="NCBI Taxonomy" id="2017145"/>
    <lineage>
        <taxon>Bacteria</taxon>
        <taxon>Candidatus Berkelbacteria</taxon>
    </lineage>
</organism>
<dbReference type="PANTHER" id="PTHR42837:SF2">
    <property type="entry name" value="MEMBRANE METALLOPROTEASE ARASP2, CHLOROPLASTIC-RELATED"/>
    <property type="match status" value="1"/>
</dbReference>
<evidence type="ECO:0000256" key="10">
    <source>
        <dbReference type="ARBA" id="ARBA00023136"/>
    </source>
</evidence>
<dbReference type="Gene3D" id="2.30.42.10">
    <property type="match status" value="1"/>
</dbReference>
<keyword evidence="5 11" id="KW-0812">Transmembrane</keyword>
<name>A0A554LJG5_9BACT</name>
<evidence type="ECO:0000313" key="14">
    <source>
        <dbReference type="Proteomes" id="UP000316495"/>
    </source>
</evidence>
<evidence type="ECO:0000256" key="4">
    <source>
        <dbReference type="ARBA" id="ARBA00022670"/>
    </source>
</evidence>
<dbReference type="CDD" id="cd06163">
    <property type="entry name" value="S2P-M50_PDZ_RseP-like"/>
    <property type="match status" value="1"/>
</dbReference>
<evidence type="ECO:0000256" key="5">
    <source>
        <dbReference type="ARBA" id="ARBA00022692"/>
    </source>
</evidence>
<proteinExistence type="inferred from homology"/>
<dbReference type="InterPro" id="IPR004387">
    <property type="entry name" value="Pept_M50_Zn"/>
</dbReference>
<evidence type="ECO:0000256" key="11">
    <source>
        <dbReference type="SAM" id="Phobius"/>
    </source>
</evidence>
<dbReference type="Proteomes" id="UP000316495">
    <property type="component" value="Unassembled WGS sequence"/>
</dbReference>
<evidence type="ECO:0000256" key="2">
    <source>
        <dbReference type="ARBA" id="ARBA00004141"/>
    </source>
</evidence>
<dbReference type="Pfam" id="PF02163">
    <property type="entry name" value="Peptidase_M50"/>
    <property type="match status" value="1"/>
</dbReference>
<keyword evidence="6" id="KW-0378">Hydrolase</keyword>
<comment type="cofactor">
    <cofactor evidence="1">
        <name>Zn(2+)</name>
        <dbReference type="ChEBI" id="CHEBI:29105"/>
    </cofactor>
</comment>
<dbReference type="GO" id="GO:0016020">
    <property type="term" value="C:membrane"/>
    <property type="evidence" value="ECO:0007669"/>
    <property type="project" value="UniProtKB-SubCell"/>
</dbReference>
<feature type="domain" description="Peptidase M50" evidence="12">
    <location>
        <begin position="8"/>
        <end position="346"/>
    </location>
</feature>
<dbReference type="PANTHER" id="PTHR42837">
    <property type="entry name" value="REGULATOR OF SIGMA-E PROTEASE RSEP"/>
    <property type="match status" value="1"/>
</dbReference>
<comment type="caution">
    <text evidence="13">The sequence shown here is derived from an EMBL/GenBank/DDBJ whole genome shotgun (WGS) entry which is preliminary data.</text>
</comment>
<reference evidence="13 14" key="1">
    <citation type="submission" date="2017-07" db="EMBL/GenBank/DDBJ databases">
        <title>Mechanisms for carbon and nitrogen cycling indicate functional differentiation within the Candidate Phyla Radiation.</title>
        <authorList>
            <person name="Danczak R.E."/>
            <person name="Johnston M.D."/>
            <person name="Kenah C."/>
            <person name="Slattery M."/>
            <person name="Wrighton K.C."/>
            <person name="Wilkins M.J."/>
        </authorList>
    </citation>
    <scope>NUCLEOTIDE SEQUENCE [LARGE SCALE GENOMIC DNA]</scope>
    <source>
        <strain evidence="13">Athens1014_28</strain>
    </source>
</reference>
<evidence type="ECO:0000256" key="7">
    <source>
        <dbReference type="ARBA" id="ARBA00022833"/>
    </source>
</evidence>
<protein>
    <submittedName>
        <fullName evidence="13">Regulator of sigma E protease</fullName>
    </submittedName>
</protein>
<comment type="subcellular location">
    <subcellularLocation>
        <location evidence="2">Membrane</location>
        <topology evidence="2">Multi-pass membrane protein</topology>
    </subcellularLocation>
</comment>
<evidence type="ECO:0000259" key="12">
    <source>
        <dbReference type="Pfam" id="PF02163"/>
    </source>
</evidence>
<evidence type="ECO:0000256" key="8">
    <source>
        <dbReference type="ARBA" id="ARBA00022989"/>
    </source>
</evidence>
<keyword evidence="10 11" id="KW-0472">Membrane</keyword>
<dbReference type="GO" id="GO:0004222">
    <property type="term" value="F:metalloendopeptidase activity"/>
    <property type="evidence" value="ECO:0007669"/>
    <property type="project" value="InterPro"/>
</dbReference>
<keyword evidence="9" id="KW-0482">Metalloprotease</keyword>
<evidence type="ECO:0000256" key="6">
    <source>
        <dbReference type="ARBA" id="ARBA00022801"/>
    </source>
</evidence>
<feature type="transmembrane region" description="Helical" evidence="11">
    <location>
        <begin position="335"/>
        <end position="353"/>
    </location>
</feature>